<keyword evidence="3" id="KW-1185">Reference proteome</keyword>
<dbReference type="EMBL" id="FWPT01000013">
    <property type="protein sequence ID" value="SMA50524.1"/>
    <property type="molecule type" value="Genomic_DNA"/>
</dbReference>
<dbReference type="OrthoDB" id="9133582at2"/>
<evidence type="ECO:0000313" key="2">
    <source>
        <dbReference type="EMBL" id="SMA50524.1"/>
    </source>
</evidence>
<evidence type="ECO:0000313" key="3">
    <source>
        <dbReference type="Proteomes" id="UP000196573"/>
    </source>
</evidence>
<dbReference type="InterPro" id="IPR018638">
    <property type="entry name" value="DUF2061_membrane"/>
</dbReference>
<gene>
    <name evidence="2" type="ORF">EHSB41UT_04335</name>
</gene>
<dbReference type="RefSeq" id="WP_087112962.1">
    <property type="nucleotide sequence ID" value="NZ_CBCSCN010000016.1"/>
</dbReference>
<reference evidence="2 3" key="1">
    <citation type="submission" date="2017-03" db="EMBL/GenBank/DDBJ databases">
        <authorList>
            <person name="Afonso C.L."/>
            <person name="Miller P.J."/>
            <person name="Scott M.A."/>
            <person name="Spackman E."/>
            <person name="Goraichik I."/>
            <person name="Dimitrov K.M."/>
            <person name="Suarez D.L."/>
            <person name="Swayne D.E."/>
        </authorList>
    </citation>
    <scope>NUCLEOTIDE SEQUENCE [LARGE SCALE GENOMIC DNA]</scope>
    <source>
        <strain evidence="2">SB41UT1</strain>
    </source>
</reference>
<sequence length="62" mass="6464">MAKTASFAAVHFTVGFSVVYAMTGSLAIGGMVALVEPACNTVAYAIHEKVWERFGIAKAEAA</sequence>
<dbReference type="AlphaFoldDB" id="A0A1X7AQD8"/>
<name>A0A1X7AQD8_9GAMM</name>
<proteinExistence type="predicted"/>
<protein>
    <recommendedName>
        <fullName evidence="1">DUF2061 domain-containing protein</fullName>
    </recommendedName>
</protein>
<dbReference type="Proteomes" id="UP000196573">
    <property type="component" value="Unassembled WGS sequence"/>
</dbReference>
<dbReference type="Pfam" id="PF09834">
    <property type="entry name" value="DUF2061"/>
    <property type="match status" value="1"/>
</dbReference>
<evidence type="ECO:0000259" key="1">
    <source>
        <dbReference type="Pfam" id="PF09834"/>
    </source>
</evidence>
<accession>A0A1X7AQD8</accession>
<feature type="domain" description="DUF2061" evidence="1">
    <location>
        <begin position="1"/>
        <end position="52"/>
    </location>
</feature>
<organism evidence="2 3">
    <name type="scientific">Parendozoicomonas haliclonae</name>
    <dbReference type="NCBI Taxonomy" id="1960125"/>
    <lineage>
        <taxon>Bacteria</taxon>
        <taxon>Pseudomonadati</taxon>
        <taxon>Pseudomonadota</taxon>
        <taxon>Gammaproteobacteria</taxon>
        <taxon>Oceanospirillales</taxon>
        <taxon>Endozoicomonadaceae</taxon>
        <taxon>Parendozoicomonas</taxon>
    </lineage>
</organism>